<dbReference type="Pfam" id="PF00069">
    <property type="entry name" value="Pkinase"/>
    <property type="match status" value="1"/>
</dbReference>
<dbReference type="Gene3D" id="3.30.200.20">
    <property type="entry name" value="Phosphorylase Kinase, domain 1"/>
    <property type="match status" value="1"/>
</dbReference>
<reference evidence="4" key="1">
    <citation type="submission" date="2023-07" db="EMBL/GenBank/DDBJ databases">
        <title>Chromosome-level genome assembly of Artemia franciscana.</title>
        <authorList>
            <person name="Jo E."/>
        </authorList>
    </citation>
    <scope>NUCLEOTIDE SEQUENCE</scope>
    <source>
        <tissue evidence="4">Whole body</tissue>
    </source>
</reference>
<dbReference type="InterPro" id="IPR024104">
    <property type="entry name" value="Tribbles/Ser_Thr_kinase_40"/>
</dbReference>
<accession>A0AA88ICU0</accession>
<dbReference type="Gene3D" id="1.10.510.10">
    <property type="entry name" value="Transferase(Phosphotransferase) domain 1"/>
    <property type="match status" value="1"/>
</dbReference>
<dbReference type="GO" id="GO:0031434">
    <property type="term" value="F:mitogen-activated protein kinase kinase binding"/>
    <property type="evidence" value="ECO:0007669"/>
    <property type="project" value="TreeGrafter"/>
</dbReference>
<comment type="caution">
    <text evidence="4">The sequence shown here is derived from an EMBL/GenBank/DDBJ whole genome shotgun (WGS) entry which is preliminary data.</text>
</comment>
<keyword evidence="5" id="KW-1185">Reference proteome</keyword>
<evidence type="ECO:0000256" key="2">
    <source>
        <dbReference type="SAM" id="MobiDB-lite"/>
    </source>
</evidence>
<feature type="region of interest" description="Disordered" evidence="2">
    <location>
        <begin position="1"/>
        <end position="46"/>
    </location>
</feature>
<feature type="domain" description="Protein kinase" evidence="3">
    <location>
        <begin position="39"/>
        <end position="315"/>
    </location>
</feature>
<evidence type="ECO:0000313" key="5">
    <source>
        <dbReference type="Proteomes" id="UP001187531"/>
    </source>
</evidence>
<dbReference type="GO" id="GO:0005634">
    <property type="term" value="C:nucleus"/>
    <property type="evidence" value="ECO:0007669"/>
    <property type="project" value="TreeGrafter"/>
</dbReference>
<dbReference type="InterPro" id="IPR011009">
    <property type="entry name" value="Kinase-like_dom_sf"/>
</dbReference>
<protein>
    <recommendedName>
        <fullName evidence="3">Protein kinase domain-containing protein</fullName>
    </recommendedName>
</protein>
<dbReference type="InterPro" id="IPR000719">
    <property type="entry name" value="Prot_kinase_dom"/>
</dbReference>
<gene>
    <name evidence="4" type="ORF">QYM36_000298</name>
</gene>
<dbReference type="EMBL" id="JAVRJZ010000002">
    <property type="protein sequence ID" value="KAK2725763.1"/>
    <property type="molecule type" value="Genomic_DNA"/>
</dbReference>
<dbReference type="GO" id="GO:0005524">
    <property type="term" value="F:ATP binding"/>
    <property type="evidence" value="ECO:0007669"/>
    <property type="project" value="InterPro"/>
</dbReference>
<evidence type="ECO:0000259" key="3">
    <source>
        <dbReference type="PROSITE" id="PS50011"/>
    </source>
</evidence>
<dbReference type="PANTHER" id="PTHR22961:SF13">
    <property type="entry name" value="TRIBBLES"/>
    <property type="match status" value="1"/>
</dbReference>
<dbReference type="FunFam" id="1.10.510.10:FF:000153">
    <property type="entry name" value="Tribbles homolog 2"/>
    <property type="match status" value="1"/>
</dbReference>
<dbReference type="SUPFAM" id="SSF56112">
    <property type="entry name" value="Protein kinase-like (PK-like)"/>
    <property type="match status" value="1"/>
</dbReference>
<dbReference type="AlphaFoldDB" id="A0AA88ICU0"/>
<evidence type="ECO:0000256" key="1">
    <source>
        <dbReference type="ARBA" id="ARBA00038180"/>
    </source>
</evidence>
<sequence length="344" mass="38962">MSESRYSGPVRRSRKERGGPYSTQRSQEKENGGCETVRPETPPRIQPGIAEQVNERTDTDAKIIGDRYLFLENLEGSNLKRAIDLVTKRELACRAVSRQAGASILQAHFRLEFSQFVAQPVEIVSAGTEQFIFYQKNFGDLHGLVRDRLVRDEEHARVLLYQIVNAVYDCHCAGIVLTDLKMRRFVFTDKAKTKIVLETLEDATILQTDNDVQSYRRVGHPAYLSPEAICSSRGGSYSGFKADIWGLGVIIYTVLIGRYPFNDQNPLALFSKILQGHYYLPDDLSSHAKCMIRNLLRKDPFERLTAEDLLAHPWFAESEDIIDKTGSVEVFDEINNDQIVPSAN</sequence>
<dbReference type="SMART" id="SM00220">
    <property type="entry name" value="S_TKc"/>
    <property type="match status" value="1"/>
</dbReference>
<dbReference type="Proteomes" id="UP001187531">
    <property type="component" value="Unassembled WGS sequence"/>
</dbReference>
<organism evidence="4 5">
    <name type="scientific">Artemia franciscana</name>
    <name type="common">Brine shrimp</name>
    <name type="synonym">Artemia sanfranciscana</name>
    <dbReference type="NCBI Taxonomy" id="6661"/>
    <lineage>
        <taxon>Eukaryota</taxon>
        <taxon>Metazoa</taxon>
        <taxon>Ecdysozoa</taxon>
        <taxon>Arthropoda</taxon>
        <taxon>Crustacea</taxon>
        <taxon>Branchiopoda</taxon>
        <taxon>Anostraca</taxon>
        <taxon>Artemiidae</taxon>
        <taxon>Artemia</taxon>
    </lineage>
</organism>
<dbReference type="GO" id="GO:0004672">
    <property type="term" value="F:protein kinase activity"/>
    <property type="evidence" value="ECO:0007669"/>
    <property type="project" value="InterPro"/>
</dbReference>
<proteinExistence type="inferred from homology"/>
<dbReference type="PANTHER" id="PTHR22961">
    <property type="entry name" value="SER/THR PROTEIN KINASE-TRB"/>
    <property type="match status" value="1"/>
</dbReference>
<comment type="similarity">
    <text evidence="1">Belongs to the protein kinase superfamily. CAMK Ser/Thr protein kinase family. Tribbles subfamily.</text>
</comment>
<evidence type="ECO:0000313" key="4">
    <source>
        <dbReference type="EMBL" id="KAK2725763.1"/>
    </source>
</evidence>
<dbReference type="PROSITE" id="PS50011">
    <property type="entry name" value="PROTEIN_KINASE_DOM"/>
    <property type="match status" value="1"/>
</dbReference>
<name>A0AA88ICU0_ARTSF</name>
<dbReference type="GO" id="GO:0032436">
    <property type="term" value="P:positive regulation of proteasomal ubiquitin-dependent protein catabolic process"/>
    <property type="evidence" value="ECO:0007669"/>
    <property type="project" value="TreeGrafter"/>
</dbReference>